<dbReference type="Pfam" id="PF07995">
    <property type="entry name" value="GSDH"/>
    <property type="match status" value="1"/>
</dbReference>
<dbReference type="SUPFAM" id="SSF50952">
    <property type="entry name" value="Soluble quinoprotein glucose dehydrogenase"/>
    <property type="match status" value="1"/>
</dbReference>
<proteinExistence type="predicted"/>
<reference evidence="2 3" key="1">
    <citation type="submission" date="2019-11" db="EMBL/GenBank/DDBJ databases">
        <title>Pedobacter sp. HMF7647 Genome sequencing and assembly.</title>
        <authorList>
            <person name="Kang H."/>
            <person name="Kim H."/>
            <person name="Joh K."/>
        </authorList>
    </citation>
    <scope>NUCLEOTIDE SEQUENCE [LARGE SCALE GENOMIC DNA]</scope>
    <source>
        <strain evidence="2 3">HMF7647</strain>
    </source>
</reference>
<feature type="domain" description="Glucose/Sorbosone dehydrogenase" evidence="1">
    <location>
        <begin position="36"/>
        <end position="375"/>
    </location>
</feature>
<evidence type="ECO:0000259" key="1">
    <source>
        <dbReference type="Pfam" id="PF07995"/>
    </source>
</evidence>
<dbReference type="AlphaFoldDB" id="A0A7K1YE90"/>
<dbReference type="InterPro" id="IPR011041">
    <property type="entry name" value="Quinoprot_gluc/sorb_DH_b-prop"/>
</dbReference>
<organism evidence="2 3">
    <name type="scientific">Hufsiella arboris</name>
    <dbReference type="NCBI Taxonomy" id="2695275"/>
    <lineage>
        <taxon>Bacteria</taxon>
        <taxon>Pseudomonadati</taxon>
        <taxon>Bacteroidota</taxon>
        <taxon>Sphingobacteriia</taxon>
        <taxon>Sphingobacteriales</taxon>
        <taxon>Sphingobacteriaceae</taxon>
        <taxon>Hufsiella</taxon>
    </lineage>
</organism>
<dbReference type="InterPro" id="IPR011042">
    <property type="entry name" value="6-blade_b-propeller_TolB-like"/>
</dbReference>
<evidence type="ECO:0000313" key="2">
    <source>
        <dbReference type="EMBL" id="MXV52924.1"/>
    </source>
</evidence>
<gene>
    <name evidence="2" type="ORF">GS399_18280</name>
</gene>
<name>A0A7K1YE90_9SPHI</name>
<dbReference type="EMBL" id="WVHT01000011">
    <property type="protein sequence ID" value="MXV52924.1"/>
    <property type="molecule type" value="Genomic_DNA"/>
</dbReference>
<keyword evidence="3" id="KW-1185">Reference proteome</keyword>
<dbReference type="PANTHER" id="PTHR19328">
    <property type="entry name" value="HEDGEHOG-INTERACTING PROTEIN"/>
    <property type="match status" value="1"/>
</dbReference>
<dbReference type="InterPro" id="IPR012938">
    <property type="entry name" value="Glc/Sorbosone_DH"/>
</dbReference>
<dbReference type="Proteomes" id="UP000466586">
    <property type="component" value="Unassembled WGS sequence"/>
</dbReference>
<protein>
    <submittedName>
        <fullName evidence="2">Glucose dehydrogenase</fullName>
    </submittedName>
</protein>
<accession>A0A7K1YE90</accession>
<dbReference type="Gene3D" id="2.120.10.30">
    <property type="entry name" value="TolB, C-terminal domain"/>
    <property type="match status" value="1"/>
</dbReference>
<evidence type="ECO:0000313" key="3">
    <source>
        <dbReference type="Proteomes" id="UP000466586"/>
    </source>
</evidence>
<comment type="caution">
    <text evidence="2">The sequence shown here is derived from an EMBL/GenBank/DDBJ whole genome shotgun (WGS) entry which is preliminary data.</text>
</comment>
<dbReference type="PANTHER" id="PTHR19328:SF75">
    <property type="entry name" value="ALDOSE SUGAR DEHYDROGENASE YLII"/>
    <property type="match status" value="1"/>
</dbReference>
<sequence length="392" mass="43378">MYLLPSFVVFYKPKPAEPGSGLPAITLKVLQLTNNLEAPTDMAFPGNGDIWILEQKGQIRVIRNGKLIDAPILDLKSKMIKVNNGYEERGLLGIALHPDFKSNRKFYVFYSVPSDNKSDHKDVVAEFKLSTNSSQVDPNSGRVILSAEKPDGNHDGGCVKFGPDGYLYISFGDGGGQGDKHGEIGNGQKLNTWLGKILRVDVNVKSGYTVPKDNPFVGKKDISPEIWAYGFRNPYRFSFDKVSKLLFAGDVGQDLWEEVDIVKKGANYGWRLMEGTHCYNPATGCNTKGITLPITEYSHKEGVSVIGGYVYNGQQLSALKTKYVFADWTGPVWYLQKTGSNWQRGNITLKNIPKNLKITGFSEDPAGELYLFTNPDTGPGNTKCSIFKIVKN</sequence>